<evidence type="ECO:0000313" key="2">
    <source>
        <dbReference type="EMBL" id="KOA89582.1"/>
    </source>
</evidence>
<dbReference type="AlphaFoldDB" id="A0A9Q1ZC59"/>
<name>A0A9Q1ZC59_CLOBO</name>
<feature type="transmembrane region" description="Helical" evidence="1">
    <location>
        <begin position="40"/>
        <end position="59"/>
    </location>
</feature>
<evidence type="ECO:0000313" key="3">
    <source>
        <dbReference type="Proteomes" id="UP000037540"/>
    </source>
</evidence>
<reference evidence="2 3" key="1">
    <citation type="submission" date="2015-07" db="EMBL/GenBank/DDBJ databases">
        <title>Draft genome sequences of 17 French Clostridium botulinum group III.</title>
        <authorList>
            <person name="Woudstra C."/>
            <person name="Le Marechal C."/>
            <person name="Souillard R."/>
            <person name="Bayon-Auboyer M.-H."/>
            <person name="Dessouter D."/>
            <person name="Fach P."/>
        </authorList>
    </citation>
    <scope>NUCLEOTIDE SEQUENCE [LARGE SCALE GENOMIC DNA]</scope>
    <source>
        <strain evidence="2 3">12LNRI-CD</strain>
    </source>
</reference>
<proteinExistence type="predicted"/>
<feature type="transmembrane region" description="Helical" evidence="1">
    <location>
        <begin position="7"/>
        <end position="28"/>
    </location>
</feature>
<dbReference type="RefSeq" id="WP_013720997.1">
    <property type="nucleotide sequence ID" value="NZ_LGVO01000029.1"/>
</dbReference>
<sequence>MKKFIDISIFFSLFTISFLIFGYSIIISSDIPVSITEDEMISFIIINLIYIILQLVYIIKSKEGAKISNILLLLAVVAIWIINLIQDLNYQYHKYSVVTTCIGLISMICILILYILKYRITSINTHT</sequence>
<keyword evidence="1" id="KW-0472">Membrane</keyword>
<feature type="transmembrane region" description="Helical" evidence="1">
    <location>
        <begin position="66"/>
        <end position="85"/>
    </location>
</feature>
<organism evidence="2 3">
    <name type="scientific">Clostridium botulinum</name>
    <dbReference type="NCBI Taxonomy" id="1491"/>
    <lineage>
        <taxon>Bacteria</taxon>
        <taxon>Bacillati</taxon>
        <taxon>Bacillota</taxon>
        <taxon>Clostridia</taxon>
        <taxon>Eubacteriales</taxon>
        <taxon>Clostridiaceae</taxon>
        <taxon>Clostridium</taxon>
    </lineage>
</organism>
<dbReference type="Proteomes" id="UP000037540">
    <property type="component" value="Unassembled WGS sequence"/>
</dbReference>
<evidence type="ECO:0000256" key="1">
    <source>
        <dbReference type="SAM" id="Phobius"/>
    </source>
</evidence>
<keyword evidence="1" id="KW-0812">Transmembrane</keyword>
<keyword evidence="1" id="KW-1133">Transmembrane helix</keyword>
<gene>
    <name evidence="2" type="ORF">ADU74_03645</name>
</gene>
<dbReference type="EMBL" id="LGVR01000014">
    <property type="protein sequence ID" value="KOA89582.1"/>
    <property type="molecule type" value="Genomic_DNA"/>
</dbReference>
<feature type="transmembrane region" description="Helical" evidence="1">
    <location>
        <begin position="97"/>
        <end position="116"/>
    </location>
</feature>
<accession>A0A9Q1ZC59</accession>
<comment type="caution">
    <text evidence="2">The sequence shown here is derived from an EMBL/GenBank/DDBJ whole genome shotgun (WGS) entry which is preliminary data.</text>
</comment>
<protein>
    <submittedName>
        <fullName evidence="2">Uncharacterized protein</fullName>
    </submittedName>
</protein>